<name>A0A160PP88_9CORY</name>
<keyword evidence="1" id="KW-0328">Glycosyltransferase</keyword>
<evidence type="ECO:0000256" key="2">
    <source>
        <dbReference type="ARBA" id="ARBA00022679"/>
    </source>
</evidence>
<dbReference type="AlphaFoldDB" id="A0A160PP88"/>
<dbReference type="Gene3D" id="3.40.50.2000">
    <property type="entry name" value="Glycogen Phosphorylase B"/>
    <property type="match status" value="1"/>
</dbReference>
<sequence>MSIKVLSIPAGHPYPRALQPVGGWEEITVLPDPVVTPDNPEQWWPHPAFTPEWWINSQKVDVVHVHFGFEHLTLEQTRQFTEVLDRNGIPLVLTIHDLDNPHLTDQSNYHEQLRILARAATHVFTLSQQAAEVVYRRYGSAVEVTPHPAITKGQPHPTTNRSGVFLKSVRANVITDPGFYRDLGAEIYIHENGPSELTSMADHVHMPMDDQTLHSTIARHRVVVLPYKCGTHSGWLRMCRDLGVSVAVPDCGCYASQMPGDDGVATYRTGDGKDAARAVAMLESCYPARPHPVPDVSDQHRHVYLTVAGKL</sequence>
<dbReference type="GO" id="GO:0016757">
    <property type="term" value="F:glycosyltransferase activity"/>
    <property type="evidence" value="ECO:0007669"/>
    <property type="project" value="UniProtKB-KW"/>
</dbReference>
<dbReference type="Pfam" id="PF13439">
    <property type="entry name" value="Glyco_transf_4"/>
    <property type="match status" value="1"/>
</dbReference>
<evidence type="ECO:0000313" key="5">
    <source>
        <dbReference type="Proteomes" id="UP000218244"/>
    </source>
</evidence>
<proteinExistence type="predicted"/>
<dbReference type="RefSeq" id="WP_231910931.1">
    <property type="nucleotide sequence ID" value="NZ_AP017369.1"/>
</dbReference>
<evidence type="ECO:0000256" key="1">
    <source>
        <dbReference type="ARBA" id="ARBA00022676"/>
    </source>
</evidence>
<reference evidence="4 5" key="1">
    <citation type="submission" date="2016-02" db="EMBL/GenBank/DDBJ databases">
        <title>Corynebacterium glutamicum N24 whole genome sequencing project.</title>
        <authorList>
            <person name="Matsutani M."/>
            <person name="Nangtapong N."/>
            <person name="Yakushi T."/>
            <person name="Matsushita K."/>
        </authorList>
    </citation>
    <scope>NUCLEOTIDE SEQUENCE [LARGE SCALE GENOMIC DNA]</scope>
    <source>
        <strain evidence="4 5">N24</strain>
    </source>
</reference>
<dbReference type="KEGG" id="csur:N24_1457"/>
<evidence type="ECO:0000259" key="3">
    <source>
        <dbReference type="Pfam" id="PF13439"/>
    </source>
</evidence>
<protein>
    <recommendedName>
        <fullName evidence="3">Glycosyltransferase subfamily 4-like N-terminal domain-containing protein</fullName>
    </recommendedName>
</protein>
<dbReference type="InterPro" id="IPR028098">
    <property type="entry name" value="Glyco_trans_4-like_N"/>
</dbReference>
<dbReference type="Proteomes" id="UP000218244">
    <property type="component" value="Chromosome"/>
</dbReference>
<evidence type="ECO:0000313" key="4">
    <source>
        <dbReference type="EMBL" id="BAU95719.1"/>
    </source>
</evidence>
<gene>
    <name evidence="4" type="ORF">N24_1457</name>
</gene>
<keyword evidence="5" id="KW-1185">Reference proteome</keyword>
<organism evidence="4 5">
    <name type="scientific">Corynebacterium suranareeae</name>
    <dbReference type="NCBI Taxonomy" id="2506452"/>
    <lineage>
        <taxon>Bacteria</taxon>
        <taxon>Bacillati</taxon>
        <taxon>Actinomycetota</taxon>
        <taxon>Actinomycetes</taxon>
        <taxon>Mycobacteriales</taxon>
        <taxon>Corynebacteriaceae</taxon>
        <taxon>Corynebacterium</taxon>
    </lineage>
</organism>
<dbReference type="SUPFAM" id="SSF53756">
    <property type="entry name" value="UDP-Glycosyltransferase/glycogen phosphorylase"/>
    <property type="match status" value="1"/>
</dbReference>
<keyword evidence="2" id="KW-0808">Transferase</keyword>
<feature type="domain" description="Glycosyltransferase subfamily 4-like N-terminal" evidence="3">
    <location>
        <begin position="27"/>
        <end position="147"/>
    </location>
</feature>
<accession>A0A160PP88</accession>
<dbReference type="EMBL" id="AP017369">
    <property type="protein sequence ID" value="BAU95719.1"/>
    <property type="molecule type" value="Genomic_DNA"/>
</dbReference>